<dbReference type="InterPro" id="IPR000620">
    <property type="entry name" value="EamA_dom"/>
</dbReference>
<keyword evidence="10" id="KW-1185">Reference proteome</keyword>
<keyword evidence="4 7" id="KW-0812">Transmembrane</keyword>
<evidence type="ECO:0000256" key="1">
    <source>
        <dbReference type="ARBA" id="ARBA00004651"/>
    </source>
</evidence>
<proteinExistence type="inferred from homology"/>
<dbReference type="InterPro" id="IPR037185">
    <property type="entry name" value="EmrE-like"/>
</dbReference>
<dbReference type="AlphaFoldDB" id="A0A841RNT8"/>
<feature type="transmembrane region" description="Helical" evidence="7">
    <location>
        <begin position="153"/>
        <end position="170"/>
    </location>
</feature>
<dbReference type="PANTHER" id="PTHR32322">
    <property type="entry name" value="INNER MEMBRANE TRANSPORTER"/>
    <property type="match status" value="1"/>
</dbReference>
<evidence type="ECO:0000256" key="4">
    <source>
        <dbReference type="ARBA" id="ARBA00022692"/>
    </source>
</evidence>
<feature type="transmembrane region" description="Helical" evidence="7">
    <location>
        <begin position="270"/>
        <end position="287"/>
    </location>
</feature>
<comment type="subcellular location">
    <subcellularLocation>
        <location evidence="1">Cell membrane</location>
        <topology evidence="1">Multi-pass membrane protein</topology>
    </subcellularLocation>
</comment>
<feature type="transmembrane region" description="Helical" evidence="7">
    <location>
        <begin position="125"/>
        <end position="147"/>
    </location>
</feature>
<feature type="transmembrane region" description="Helical" evidence="7">
    <location>
        <begin position="31"/>
        <end position="50"/>
    </location>
</feature>
<dbReference type="SUPFAM" id="SSF103481">
    <property type="entry name" value="Multidrug resistance efflux transporter EmrE"/>
    <property type="match status" value="2"/>
</dbReference>
<comment type="similarity">
    <text evidence="2">Belongs to the EamA transporter family.</text>
</comment>
<feature type="domain" description="EamA" evidence="8">
    <location>
        <begin position="151"/>
        <end position="287"/>
    </location>
</feature>
<comment type="caution">
    <text evidence="9">The sequence shown here is derived from an EMBL/GenBank/DDBJ whole genome shotgun (WGS) entry which is preliminary data.</text>
</comment>
<feature type="transmembrane region" description="Helical" evidence="7">
    <location>
        <begin position="177"/>
        <end position="198"/>
    </location>
</feature>
<feature type="transmembrane region" description="Helical" evidence="7">
    <location>
        <begin position="66"/>
        <end position="86"/>
    </location>
</feature>
<evidence type="ECO:0000313" key="10">
    <source>
        <dbReference type="Proteomes" id="UP000572212"/>
    </source>
</evidence>
<feature type="transmembrane region" description="Helical" evidence="7">
    <location>
        <begin position="210"/>
        <end position="233"/>
    </location>
</feature>
<evidence type="ECO:0000256" key="7">
    <source>
        <dbReference type="SAM" id="Phobius"/>
    </source>
</evidence>
<sequence>MKAYILLMLTALFYAGNLVVGKPVTSEIPPIFLSFIRYIISLLVVLPIGLREFNQHRSLFVKEWKAIIGLSVTGIVLFNIFVYTALQYTSAINAGIMEASTPVFTLLLSIILLKESVQRRQFIGIASSLIGVVLIVTKGSLAIITGLEFNRGDIFMLAAMISWSFYSILIRQHMWKFPAYGVLMALFIVSLVLFTPMLALEWDQIKTISWSPSIIAGVLYLGIFPSLLALIAFNIGVRELGPTRASVFLNLVPVFTLIGAVVFLNEKATWLQIAGTALVISGVWITNKMQSKK</sequence>
<evidence type="ECO:0000259" key="8">
    <source>
        <dbReference type="Pfam" id="PF00892"/>
    </source>
</evidence>
<evidence type="ECO:0000256" key="5">
    <source>
        <dbReference type="ARBA" id="ARBA00022989"/>
    </source>
</evidence>
<feature type="transmembrane region" description="Helical" evidence="7">
    <location>
        <begin position="92"/>
        <end position="113"/>
    </location>
</feature>
<gene>
    <name evidence="9" type="ORF">GGQ92_002354</name>
</gene>
<dbReference type="PANTHER" id="PTHR32322:SF18">
    <property type="entry name" value="S-ADENOSYLMETHIONINE_S-ADENOSYLHOMOCYSTEINE TRANSPORTER"/>
    <property type="match status" value="1"/>
</dbReference>
<dbReference type="Pfam" id="PF00892">
    <property type="entry name" value="EamA"/>
    <property type="match status" value="2"/>
</dbReference>
<reference evidence="9 10" key="1">
    <citation type="submission" date="2020-08" db="EMBL/GenBank/DDBJ databases">
        <title>Genomic Encyclopedia of Type Strains, Phase IV (KMG-IV): sequencing the most valuable type-strain genomes for metagenomic binning, comparative biology and taxonomic classification.</title>
        <authorList>
            <person name="Goeker M."/>
        </authorList>
    </citation>
    <scope>NUCLEOTIDE SEQUENCE [LARGE SCALE GENOMIC DNA]</scope>
    <source>
        <strain evidence="9 10">DSM 11805</strain>
    </source>
</reference>
<dbReference type="EMBL" id="JACHON010000013">
    <property type="protein sequence ID" value="MBB6513542.1"/>
    <property type="molecule type" value="Genomic_DNA"/>
</dbReference>
<dbReference type="Gene3D" id="1.10.3730.20">
    <property type="match status" value="1"/>
</dbReference>
<evidence type="ECO:0000256" key="6">
    <source>
        <dbReference type="ARBA" id="ARBA00023136"/>
    </source>
</evidence>
<feature type="transmembrane region" description="Helical" evidence="7">
    <location>
        <begin position="245"/>
        <end position="264"/>
    </location>
</feature>
<evidence type="ECO:0000256" key="3">
    <source>
        <dbReference type="ARBA" id="ARBA00022475"/>
    </source>
</evidence>
<keyword evidence="3" id="KW-1003">Cell membrane</keyword>
<feature type="domain" description="EamA" evidence="8">
    <location>
        <begin position="2"/>
        <end position="137"/>
    </location>
</feature>
<name>A0A841RNT8_9BACI</name>
<keyword evidence="5 7" id="KW-1133">Transmembrane helix</keyword>
<dbReference type="InterPro" id="IPR050638">
    <property type="entry name" value="AA-Vitamin_Transporters"/>
</dbReference>
<protein>
    <submittedName>
        <fullName evidence="9">Drug/metabolite transporter (DMT)-like permease</fullName>
    </submittedName>
</protein>
<dbReference type="GO" id="GO:0005886">
    <property type="term" value="C:plasma membrane"/>
    <property type="evidence" value="ECO:0007669"/>
    <property type="project" value="UniProtKB-SubCell"/>
</dbReference>
<dbReference type="Proteomes" id="UP000572212">
    <property type="component" value="Unassembled WGS sequence"/>
</dbReference>
<organism evidence="9 10">
    <name type="scientific">Gracilibacillus halotolerans</name>
    <dbReference type="NCBI Taxonomy" id="74386"/>
    <lineage>
        <taxon>Bacteria</taxon>
        <taxon>Bacillati</taxon>
        <taxon>Bacillota</taxon>
        <taxon>Bacilli</taxon>
        <taxon>Bacillales</taxon>
        <taxon>Bacillaceae</taxon>
        <taxon>Gracilibacillus</taxon>
    </lineage>
</organism>
<accession>A0A841RNT8</accession>
<evidence type="ECO:0000256" key="2">
    <source>
        <dbReference type="ARBA" id="ARBA00007362"/>
    </source>
</evidence>
<evidence type="ECO:0000313" key="9">
    <source>
        <dbReference type="EMBL" id="MBB6513542.1"/>
    </source>
</evidence>
<keyword evidence="6 7" id="KW-0472">Membrane</keyword>